<sequence length="315" mass="36614">MYRVASYKRLNYRSFDDLHQTISQNISKIDFEVDLVVGVPRSGIIPATIISLLLHKPFVTLTEFINEFEPIGGMRTSGFQYRKKNVLLVDDSINSGNAINQVKKSISLFHDIDFKFAAIYSTPDASNKIDVFFEIVNSPRIFQWNVLNSWIYSKSCVDIDGVLCEDPTEYENDDSLNYIHFLLNAKPKYIPPVPVDILVTNRLEKYRKETVIWLNKNGIKYNELHMSPHKSKIERQRAKDYSSFKANVYLKNKSKSLLFIESSYNQAVSINSITKLPVFCIESMSLIDEFVNQDKFQYLKTKYFNKIWKFFGVDV</sequence>
<accession>A3HRI1</accession>
<comment type="caution">
    <text evidence="2">The sequence shown here is derived from an EMBL/GenBank/DDBJ whole genome shotgun (WGS) entry which is preliminary data.</text>
</comment>
<dbReference type="AlphaFoldDB" id="A3HRI1"/>
<protein>
    <submittedName>
        <fullName evidence="2">Orotate phosphoribosyltransferase</fullName>
    </submittedName>
</protein>
<dbReference type="Gene3D" id="3.40.50.2020">
    <property type="match status" value="1"/>
</dbReference>
<dbReference type="InterPro" id="IPR029057">
    <property type="entry name" value="PRTase-like"/>
</dbReference>
<dbReference type="STRING" id="388413.ALPR1_09550"/>
<dbReference type="EMBL" id="AAXU02000001">
    <property type="protein sequence ID" value="EAZ82449.1"/>
    <property type="molecule type" value="Genomic_DNA"/>
</dbReference>
<dbReference type="InterPro" id="IPR023214">
    <property type="entry name" value="HAD_sf"/>
</dbReference>
<gene>
    <name evidence="2" type="ORF">ALPR1_09550</name>
</gene>
<dbReference type="SUPFAM" id="SSF53271">
    <property type="entry name" value="PRTase-like"/>
    <property type="match status" value="1"/>
</dbReference>
<keyword evidence="2" id="KW-0328">Glycosyltransferase</keyword>
<keyword evidence="2" id="KW-0808">Transferase</keyword>
<dbReference type="CDD" id="cd06223">
    <property type="entry name" value="PRTases_typeI"/>
    <property type="match status" value="1"/>
</dbReference>
<keyword evidence="3" id="KW-1185">Reference proteome</keyword>
<dbReference type="InterPro" id="IPR000836">
    <property type="entry name" value="PRTase_dom"/>
</dbReference>
<dbReference type="Pfam" id="PF00156">
    <property type="entry name" value="Pribosyltran"/>
    <property type="match status" value="1"/>
</dbReference>
<dbReference type="GO" id="GO:0016757">
    <property type="term" value="F:glycosyltransferase activity"/>
    <property type="evidence" value="ECO:0007669"/>
    <property type="project" value="UniProtKB-KW"/>
</dbReference>
<evidence type="ECO:0000313" key="2">
    <source>
        <dbReference type="EMBL" id="EAZ82449.1"/>
    </source>
</evidence>
<feature type="domain" description="Phosphoribosyltransferase" evidence="1">
    <location>
        <begin position="17"/>
        <end position="103"/>
    </location>
</feature>
<dbReference type="HOGENOM" id="CLU_865086_0_0_10"/>
<dbReference type="EMBL" id="CM001023">
    <property type="protein sequence ID" value="EAZ82449.1"/>
    <property type="molecule type" value="Genomic_DNA"/>
</dbReference>
<dbReference type="OrthoDB" id="9804476at2"/>
<dbReference type="eggNOG" id="COG0503">
    <property type="taxonomic scope" value="Bacteria"/>
</dbReference>
<evidence type="ECO:0000313" key="3">
    <source>
        <dbReference type="Proteomes" id="UP000003919"/>
    </source>
</evidence>
<evidence type="ECO:0000259" key="1">
    <source>
        <dbReference type="Pfam" id="PF00156"/>
    </source>
</evidence>
<dbReference type="Proteomes" id="UP000003919">
    <property type="component" value="Chromosome"/>
</dbReference>
<reference evidence="2 3" key="1">
    <citation type="journal article" date="2011" name="J. Bacteriol.">
        <title>Complete genome sequence of Algoriphagus sp. PR1, bacterial prey of a colony-forming choanoflagellate.</title>
        <authorList>
            <person name="Alegado R.A."/>
            <person name="Ferriera S."/>
            <person name="Nusbaum C."/>
            <person name="Young S.K."/>
            <person name="Zeng Q."/>
            <person name="Imamovic A."/>
            <person name="Fairclough S.R."/>
            <person name="King N."/>
        </authorList>
    </citation>
    <scope>NUCLEOTIDE SEQUENCE [LARGE SCALE GENOMIC DNA]</scope>
    <source>
        <strain evidence="2 3">PR1</strain>
    </source>
</reference>
<proteinExistence type="predicted"/>
<dbReference type="RefSeq" id="WP_008200118.1">
    <property type="nucleotide sequence ID" value="NZ_CM001023.1"/>
</dbReference>
<organism evidence="2 3">
    <name type="scientific">Algoriphagus machipongonensis</name>
    <dbReference type="NCBI Taxonomy" id="388413"/>
    <lineage>
        <taxon>Bacteria</taxon>
        <taxon>Pseudomonadati</taxon>
        <taxon>Bacteroidota</taxon>
        <taxon>Cytophagia</taxon>
        <taxon>Cytophagales</taxon>
        <taxon>Cyclobacteriaceae</taxon>
        <taxon>Algoriphagus</taxon>
    </lineage>
</organism>
<dbReference type="Gene3D" id="3.40.50.1000">
    <property type="entry name" value="HAD superfamily/HAD-like"/>
    <property type="match status" value="1"/>
</dbReference>
<name>A3HRI1_9BACT</name>